<dbReference type="PANTHER" id="PTHR43649">
    <property type="entry name" value="ARABINOSE-BINDING PROTEIN-RELATED"/>
    <property type="match status" value="1"/>
</dbReference>
<evidence type="ECO:0000256" key="2">
    <source>
        <dbReference type="ARBA" id="ARBA00022729"/>
    </source>
</evidence>
<protein>
    <submittedName>
        <fullName evidence="7">Sugar ABC transporter substrate-binding protein</fullName>
    </submittedName>
</protein>
<dbReference type="EMBL" id="QXJM01000042">
    <property type="protein sequence ID" value="RIE00914.1"/>
    <property type="molecule type" value="Genomic_DNA"/>
</dbReference>
<sequence length="490" mass="54844">MLYVNFHLIMLPECKISFKTAKRWESPLTKQSPKKVVSSLLLTLVIVLLLSACSSKSGTNNAASPSTTGELPASSGNTEKVEINWVMAADPDKKAWQDSVIASFEASHPNIKVHLENIPYDQFDQKLTTMISSGNAPDVWNPNQADSGFATYMSMGAIKDLTPYIEKGVPELETMDKDLLNIYRIDGKYYGIPLVSNATYLFYNKDLFDAANIPYPTTDWDDKTWTYDKMLEIAQKLTHDVGDIRKQVFGFSSNLTANAMAWSFGGDFFKPEAYTTGVMGEPDLSNPKNVEALQYNLDLIEKYKVSPDQQTVAASAQLGDVFMTGKVGMFINGGWGLGAYEKADFKWGVAAVPYKDGRKVTLYVDPWSISASSKHPDEAWEFVRHLANPAEGGGAYKYMNEVGRTPADSSLFELWYEKISKQINMDKNDFKQVHEGSIKYGREAENHLIVKFNTILETMNQTMSSVWNGRKTLDTGLKEMDQNLRSLNLK</sequence>
<evidence type="ECO:0000256" key="6">
    <source>
        <dbReference type="SAM" id="MobiDB-lite"/>
    </source>
</evidence>
<evidence type="ECO:0000256" key="1">
    <source>
        <dbReference type="ARBA" id="ARBA00022475"/>
    </source>
</evidence>
<organism evidence="7 8">
    <name type="scientific">Cohnella faecalis</name>
    <dbReference type="NCBI Taxonomy" id="2315694"/>
    <lineage>
        <taxon>Bacteria</taxon>
        <taxon>Bacillati</taxon>
        <taxon>Bacillota</taxon>
        <taxon>Bacilli</taxon>
        <taxon>Bacillales</taxon>
        <taxon>Paenibacillaceae</taxon>
        <taxon>Cohnella</taxon>
    </lineage>
</organism>
<dbReference type="Gene3D" id="3.40.190.10">
    <property type="entry name" value="Periplasmic binding protein-like II"/>
    <property type="match status" value="1"/>
</dbReference>
<dbReference type="Proteomes" id="UP000266340">
    <property type="component" value="Unassembled WGS sequence"/>
</dbReference>
<accession>A0A398CPM9</accession>
<keyword evidence="1" id="KW-1003">Cell membrane</keyword>
<evidence type="ECO:0000313" key="8">
    <source>
        <dbReference type="Proteomes" id="UP000266340"/>
    </source>
</evidence>
<keyword evidence="2" id="KW-0732">Signal</keyword>
<dbReference type="SUPFAM" id="SSF53850">
    <property type="entry name" value="Periplasmic binding protein-like II"/>
    <property type="match status" value="1"/>
</dbReference>
<keyword evidence="3" id="KW-0472">Membrane</keyword>
<evidence type="ECO:0000256" key="4">
    <source>
        <dbReference type="ARBA" id="ARBA00023139"/>
    </source>
</evidence>
<dbReference type="PANTHER" id="PTHR43649:SF33">
    <property type="entry name" value="POLYGALACTURONAN_RHAMNOGALACTURONAN-BINDING PROTEIN YTCQ"/>
    <property type="match status" value="1"/>
</dbReference>
<proteinExistence type="predicted"/>
<dbReference type="InterPro" id="IPR050490">
    <property type="entry name" value="Bact_solute-bd_prot1"/>
</dbReference>
<dbReference type="AlphaFoldDB" id="A0A398CPM9"/>
<dbReference type="InterPro" id="IPR006059">
    <property type="entry name" value="SBP"/>
</dbReference>
<reference evidence="7 8" key="1">
    <citation type="submission" date="2018-09" db="EMBL/GenBank/DDBJ databases">
        <title>Cohnella cavernae sp. nov., isolated from a karst cave.</title>
        <authorList>
            <person name="Zhu H."/>
        </authorList>
    </citation>
    <scope>NUCLEOTIDE SEQUENCE [LARGE SCALE GENOMIC DNA]</scope>
    <source>
        <strain evidence="7 8">K2E09-144</strain>
    </source>
</reference>
<dbReference type="CDD" id="cd13585">
    <property type="entry name" value="PBP2_TMBP_like"/>
    <property type="match status" value="1"/>
</dbReference>
<dbReference type="Pfam" id="PF01547">
    <property type="entry name" value="SBP_bac_1"/>
    <property type="match status" value="1"/>
</dbReference>
<feature type="region of interest" description="Disordered" evidence="6">
    <location>
        <begin position="56"/>
        <end position="75"/>
    </location>
</feature>
<evidence type="ECO:0000256" key="5">
    <source>
        <dbReference type="ARBA" id="ARBA00023288"/>
    </source>
</evidence>
<keyword evidence="8" id="KW-1185">Reference proteome</keyword>
<evidence type="ECO:0000313" key="7">
    <source>
        <dbReference type="EMBL" id="RIE00914.1"/>
    </source>
</evidence>
<name>A0A398CPM9_9BACL</name>
<keyword evidence="5" id="KW-0449">Lipoprotein</keyword>
<gene>
    <name evidence="7" type="ORF">D3H35_25425</name>
</gene>
<evidence type="ECO:0000256" key="3">
    <source>
        <dbReference type="ARBA" id="ARBA00023136"/>
    </source>
</evidence>
<keyword evidence="4" id="KW-0564">Palmitate</keyword>
<comment type="caution">
    <text evidence="7">The sequence shown here is derived from an EMBL/GenBank/DDBJ whole genome shotgun (WGS) entry which is preliminary data.</text>
</comment>